<dbReference type="Proteomes" id="UP000606786">
    <property type="component" value="Unassembled WGS sequence"/>
</dbReference>
<dbReference type="EMBL" id="CAJHJT010000012">
    <property type="protein sequence ID" value="CAD6998813.1"/>
    <property type="molecule type" value="Genomic_DNA"/>
</dbReference>
<keyword evidence="2" id="KW-1185">Reference proteome</keyword>
<protein>
    <submittedName>
        <fullName evidence="1">(Mediterranean fruit fly) hypothetical protein</fullName>
    </submittedName>
</protein>
<sequence>MFIIPVQRNFVVNPGGGVNHVIWKYENQLCVEADTMAGNYKKVIAPMLQRQAKSEVTENFSFGLGQLSFVSINY</sequence>
<gene>
    <name evidence="1" type="ORF">CCAP1982_LOCUS7362</name>
</gene>
<dbReference type="AlphaFoldDB" id="A0A811UP36"/>
<evidence type="ECO:0000313" key="1">
    <source>
        <dbReference type="EMBL" id="CAD6998813.1"/>
    </source>
</evidence>
<comment type="caution">
    <text evidence="1">The sequence shown here is derived from an EMBL/GenBank/DDBJ whole genome shotgun (WGS) entry which is preliminary data.</text>
</comment>
<name>A0A811UP36_CERCA</name>
<evidence type="ECO:0000313" key="2">
    <source>
        <dbReference type="Proteomes" id="UP000606786"/>
    </source>
</evidence>
<proteinExistence type="predicted"/>
<organism evidence="1 2">
    <name type="scientific">Ceratitis capitata</name>
    <name type="common">Mediterranean fruit fly</name>
    <name type="synonym">Tephritis capitata</name>
    <dbReference type="NCBI Taxonomy" id="7213"/>
    <lineage>
        <taxon>Eukaryota</taxon>
        <taxon>Metazoa</taxon>
        <taxon>Ecdysozoa</taxon>
        <taxon>Arthropoda</taxon>
        <taxon>Hexapoda</taxon>
        <taxon>Insecta</taxon>
        <taxon>Pterygota</taxon>
        <taxon>Neoptera</taxon>
        <taxon>Endopterygota</taxon>
        <taxon>Diptera</taxon>
        <taxon>Brachycera</taxon>
        <taxon>Muscomorpha</taxon>
        <taxon>Tephritoidea</taxon>
        <taxon>Tephritidae</taxon>
        <taxon>Ceratitis</taxon>
        <taxon>Ceratitis</taxon>
    </lineage>
</organism>
<accession>A0A811UP36</accession>
<reference evidence="1" key="1">
    <citation type="submission" date="2020-11" db="EMBL/GenBank/DDBJ databases">
        <authorList>
            <person name="Whitehead M."/>
        </authorList>
    </citation>
    <scope>NUCLEOTIDE SEQUENCE</scope>
    <source>
        <strain evidence="1">EGII</strain>
    </source>
</reference>